<evidence type="ECO:0000256" key="4">
    <source>
        <dbReference type="ARBA" id="ARBA00022475"/>
    </source>
</evidence>
<gene>
    <name evidence="14" type="ORF">J4Q44_G00180930</name>
</gene>
<evidence type="ECO:0000256" key="10">
    <source>
        <dbReference type="ARBA" id="ARBA00023180"/>
    </source>
</evidence>
<evidence type="ECO:0000256" key="5">
    <source>
        <dbReference type="ARBA" id="ARBA00022692"/>
    </source>
</evidence>
<keyword evidence="7 13" id="KW-0406">Ion transport</keyword>
<keyword evidence="5 13" id="KW-0812">Transmembrane</keyword>
<keyword evidence="4" id="KW-1003">Cell membrane</keyword>
<evidence type="ECO:0000256" key="1">
    <source>
        <dbReference type="ARBA" id="ARBA00004651"/>
    </source>
</evidence>
<dbReference type="EMBL" id="JAGTTL010000015">
    <property type="protein sequence ID" value="KAK6312429.1"/>
    <property type="molecule type" value="Genomic_DNA"/>
</dbReference>
<dbReference type="InterPro" id="IPR006990">
    <property type="entry name" value="Tweety"/>
</dbReference>
<evidence type="ECO:0000256" key="7">
    <source>
        <dbReference type="ARBA" id="ARBA00023065"/>
    </source>
</evidence>
<dbReference type="GO" id="GO:0072320">
    <property type="term" value="F:volume-sensitive chloride channel activity"/>
    <property type="evidence" value="ECO:0007669"/>
    <property type="project" value="TreeGrafter"/>
</dbReference>
<dbReference type="Proteomes" id="UP001356427">
    <property type="component" value="Unassembled WGS sequence"/>
</dbReference>
<evidence type="ECO:0000256" key="3">
    <source>
        <dbReference type="ARBA" id="ARBA00022448"/>
    </source>
</evidence>
<dbReference type="PANTHER" id="PTHR12424:SF17">
    <property type="entry name" value="PROTEIN TWEETY HOMOLOG 2-LIKE"/>
    <property type="match status" value="1"/>
</dbReference>
<comment type="subcellular location">
    <subcellularLocation>
        <location evidence="1">Cell membrane</location>
        <topology evidence="1">Multi-pass membrane protein</topology>
    </subcellularLocation>
</comment>
<dbReference type="AlphaFoldDB" id="A0AAN8LMM4"/>
<protein>
    <recommendedName>
        <fullName evidence="13">Protein tweety homolog</fullName>
    </recommendedName>
</protein>
<evidence type="ECO:0000256" key="6">
    <source>
        <dbReference type="ARBA" id="ARBA00022989"/>
    </source>
</evidence>
<feature type="transmembrane region" description="Helical" evidence="13">
    <location>
        <begin position="45"/>
        <end position="67"/>
    </location>
</feature>
<dbReference type="GO" id="GO:0034707">
    <property type="term" value="C:chloride channel complex"/>
    <property type="evidence" value="ECO:0007669"/>
    <property type="project" value="UniProtKB-UniRule"/>
</dbReference>
<keyword evidence="3 13" id="KW-0813">Transport</keyword>
<organism evidence="14 15">
    <name type="scientific">Coregonus suidteri</name>
    <dbReference type="NCBI Taxonomy" id="861788"/>
    <lineage>
        <taxon>Eukaryota</taxon>
        <taxon>Metazoa</taxon>
        <taxon>Chordata</taxon>
        <taxon>Craniata</taxon>
        <taxon>Vertebrata</taxon>
        <taxon>Euteleostomi</taxon>
        <taxon>Actinopterygii</taxon>
        <taxon>Neopterygii</taxon>
        <taxon>Teleostei</taxon>
        <taxon>Protacanthopterygii</taxon>
        <taxon>Salmoniformes</taxon>
        <taxon>Salmonidae</taxon>
        <taxon>Coregoninae</taxon>
        <taxon>Coregonus</taxon>
    </lineage>
</organism>
<keyword evidence="15" id="KW-1185">Reference proteome</keyword>
<sequence>MATARLDYIAPWWTYWLHNFPHFNFTFQPVDNTFRPGEESYQQSLVFLACISAAGLVLSLLLLSVYLTSLCCCRKKDEEETKRPDACCVSWIAVITGLILCSAVGVGFYGNSETNDGVYQLTYSLHNANHTLGGINSLVRYNYAAK</sequence>
<evidence type="ECO:0000256" key="11">
    <source>
        <dbReference type="ARBA" id="ARBA00023214"/>
    </source>
</evidence>
<keyword evidence="12 13" id="KW-0407">Ion channel</keyword>
<evidence type="ECO:0000313" key="14">
    <source>
        <dbReference type="EMBL" id="KAK6312429.1"/>
    </source>
</evidence>
<evidence type="ECO:0000256" key="8">
    <source>
        <dbReference type="ARBA" id="ARBA00023136"/>
    </source>
</evidence>
<accession>A0AAN8LMM4</accession>
<dbReference type="PANTHER" id="PTHR12424">
    <property type="entry name" value="TWEETY-RELATED"/>
    <property type="match status" value="1"/>
</dbReference>
<keyword evidence="6 13" id="KW-1133">Transmembrane helix</keyword>
<name>A0AAN8LMM4_9TELE</name>
<evidence type="ECO:0000313" key="15">
    <source>
        <dbReference type="Proteomes" id="UP001356427"/>
    </source>
</evidence>
<keyword evidence="9 13" id="KW-0869">Chloride channel</keyword>
<evidence type="ECO:0000256" key="9">
    <source>
        <dbReference type="ARBA" id="ARBA00023173"/>
    </source>
</evidence>
<comment type="function">
    <text evidence="13">Probable chloride channel.</text>
</comment>
<keyword evidence="11 13" id="KW-0868">Chloride</keyword>
<reference evidence="14 15" key="1">
    <citation type="submission" date="2021-04" db="EMBL/GenBank/DDBJ databases">
        <authorList>
            <person name="De Guttry C."/>
            <person name="Zahm M."/>
            <person name="Klopp C."/>
            <person name="Cabau C."/>
            <person name="Louis A."/>
            <person name="Berthelot C."/>
            <person name="Parey E."/>
            <person name="Roest Crollius H."/>
            <person name="Montfort J."/>
            <person name="Robinson-Rechavi M."/>
            <person name="Bucao C."/>
            <person name="Bouchez O."/>
            <person name="Gislard M."/>
            <person name="Lluch J."/>
            <person name="Milhes M."/>
            <person name="Lampietro C."/>
            <person name="Lopez Roques C."/>
            <person name="Donnadieu C."/>
            <person name="Braasch I."/>
            <person name="Desvignes T."/>
            <person name="Postlethwait J."/>
            <person name="Bobe J."/>
            <person name="Wedekind C."/>
            <person name="Guiguen Y."/>
        </authorList>
    </citation>
    <scope>NUCLEOTIDE SEQUENCE [LARGE SCALE GENOMIC DNA]</scope>
    <source>
        <strain evidence="14">Cs_M1</strain>
        <tissue evidence="14">Blood</tissue>
    </source>
</reference>
<comment type="similarity">
    <text evidence="2 13">Belongs to the tweety family.</text>
</comment>
<evidence type="ECO:0000256" key="13">
    <source>
        <dbReference type="RuleBase" id="RU361114"/>
    </source>
</evidence>
<dbReference type="Pfam" id="PF04906">
    <property type="entry name" value="Tweety"/>
    <property type="match status" value="1"/>
</dbReference>
<dbReference type="GO" id="GO:0005886">
    <property type="term" value="C:plasma membrane"/>
    <property type="evidence" value="ECO:0007669"/>
    <property type="project" value="UniProtKB-SubCell"/>
</dbReference>
<evidence type="ECO:0000256" key="12">
    <source>
        <dbReference type="ARBA" id="ARBA00023303"/>
    </source>
</evidence>
<feature type="transmembrane region" description="Helical" evidence="13">
    <location>
        <begin position="88"/>
        <end position="109"/>
    </location>
</feature>
<comment type="caution">
    <text evidence="13">Lacks conserved residue(s) required for the propagation of feature annotation.</text>
</comment>
<keyword evidence="10" id="KW-0325">Glycoprotein</keyword>
<evidence type="ECO:0000256" key="2">
    <source>
        <dbReference type="ARBA" id="ARBA00009849"/>
    </source>
</evidence>
<proteinExistence type="inferred from homology"/>
<dbReference type="GO" id="GO:0005229">
    <property type="term" value="F:intracellularly calcium-gated chloride channel activity"/>
    <property type="evidence" value="ECO:0007669"/>
    <property type="project" value="TreeGrafter"/>
</dbReference>
<comment type="caution">
    <text evidence="14">The sequence shown here is derived from an EMBL/GenBank/DDBJ whole genome shotgun (WGS) entry which is preliminary data.</text>
</comment>
<keyword evidence="8 13" id="KW-0472">Membrane</keyword>